<dbReference type="PANTHER" id="PTHR32063:SF18">
    <property type="entry name" value="CATION EFFLUX SYSTEM PROTEIN"/>
    <property type="match status" value="1"/>
</dbReference>
<keyword evidence="1" id="KW-0472">Membrane</keyword>
<evidence type="ECO:0000313" key="3">
    <source>
        <dbReference type="Proteomes" id="UP001651880"/>
    </source>
</evidence>
<feature type="transmembrane region" description="Helical" evidence="1">
    <location>
        <begin position="901"/>
        <end position="922"/>
    </location>
</feature>
<keyword evidence="1" id="KW-1133">Transmembrane helix</keyword>
<feature type="transmembrane region" description="Helical" evidence="1">
    <location>
        <begin position="461"/>
        <end position="488"/>
    </location>
</feature>
<dbReference type="Pfam" id="PF00873">
    <property type="entry name" value="ACR_tran"/>
    <property type="match status" value="1"/>
</dbReference>
<feature type="transmembrane region" description="Helical" evidence="1">
    <location>
        <begin position="950"/>
        <end position="973"/>
    </location>
</feature>
<evidence type="ECO:0000256" key="1">
    <source>
        <dbReference type="SAM" id="Phobius"/>
    </source>
</evidence>
<dbReference type="Gene3D" id="3.30.70.1440">
    <property type="entry name" value="Multidrug efflux transporter AcrB pore domain"/>
    <property type="match status" value="1"/>
</dbReference>
<dbReference type="PANTHER" id="PTHR32063">
    <property type="match status" value="1"/>
</dbReference>
<proteinExistence type="predicted"/>
<dbReference type="EMBL" id="JAJEKE010000009">
    <property type="protein sequence ID" value="MCQ1530153.1"/>
    <property type="molecule type" value="Genomic_DNA"/>
</dbReference>
<dbReference type="Gene3D" id="1.20.1640.10">
    <property type="entry name" value="Multidrug efflux transporter AcrB transmembrane domain"/>
    <property type="match status" value="2"/>
</dbReference>
<protein>
    <submittedName>
        <fullName evidence="2">Efflux RND transporter permease subunit</fullName>
    </submittedName>
</protein>
<gene>
    <name evidence="2" type="ORF">LJD61_11420</name>
</gene>
<dbReference type="InterPro" id="IPR001036">
    <property type="entry name" value="Acrflvin-R"/>
</dbReference>
<feature type="transmembrane region" description="Helical" evidence="1">
    <location>
        <begin position="518"/>
        <end position="541"/>
    </location>
</feature>
<dbReference type="SUPFAM" id="SSF82714">
    <property type="entry name" value="Multidrug efflux transporter AcrB TolC docking domain, DN and DC subdomains"/>
    <property type="match status" value="2"/>
</dbReference>
<dbReference type="SUPFAM" id="SSF82693">
    <property type="entry name" value="Multidrug efflux transporter AcrB pore domain, PN1, PN2, PC1 and PC2 subdomains"/>
    <property type="match status" value="2"/>
</dbReference>
<dbReference type="InterPro" id="IPR027463">
    <property type="entry name" value="AcrB_DN_DC_subdom"/>
</dbReference>
<dbReference type="RefSeq" id="WP_255227670.1">
    <property type="nucleotide sequence ID" value="NZ_JAJEKE010000009.1"/>
</dbReference>
<dbReference type="Proteomes" id="UP001651880">
    <property type="component" value="Unassembled WGS sequence"/>
</dbReference>
<sequence length="1006" mass="110568">MMKAIAAAIRNKKITFVMAAAVMIFGLYNYFMIPKQEDPDITPPFAMMTAIYPGASPEIVEKLVTKTIEDKLVEIEGYDYSQSYSRNSASIVIMRLRNGADIDKAWAALREKMDDLQNELPKDCGKIDIETDLADTAGMIISLSGEKYSYEELEFFAEGLKSELMKIEGVSRFDIDGVQKKEVKVVADISKLNQYMLSLQDLVNIIKASNVEIPSGAIEGSSTINVMVSSRYEDIEDIKNTVVYVSPESGISVRLKDIARVEMGLEDSNYKVKYNGKNSVLLTGYFVKNKNIVEVGKKVEKTMTKLMEKLPEDLVLDKILFQPEDVAKATNDFILNLIEGMIFVIIVVFAGMGLKNAIVVSTAIPLSIMATFVIMSLLGIKIHQISISALIIALGMLVDNAIVTSDAIQVRLDRGDDRMDACVGGVREVAVPVFTSTLTTVAAFIPLLMLNSVAGEYVISVPLIVIISLSASYITALFVTPSLAYIFFKPSKDRKHNYSARKFFMSLLDKALKRRGRAVALSVAAFALSIFMALQLGLQFFPYADKDMMYINITSERSNDLAKTEEITEDVFSILEDQKEIKFYTAAIGDGLPKFYNAVPISTPSKDFSQILLRVDLKKGGRFKTNSEFSDYLQSEIDRKIAGGKVVVKLLELAEPTGAPVVVRVSGKDMDALVQTAGLIKSLLKEIPGTMNIEDDHADRIYQYDVALAPDLAAYYGLSSYDVQNEINIALMGRVPSKLRQQGSEYNIKVEGDIRSKEELENLAVKSSVTGNKALLKSVAPISVAHQYPQIKKYNREMAVMVLSDVKTGYNPVDIERSLGEKLKGADVGNVSIIFDGEREKIVQYFGDLGVSAIFAVMLVYIILLFQFGSFLQPLIILITIPLSVIGSILGLALFRQPLSFTALLGIVSLAGIVVNNAILLVDFINAERSESKDVNTACIDAVNKRFRPIMLTTITTVIGLIPLALGGSSLMVPMAVSLMSGLMISTLLTLVVIPVVYSIFEKKAA</sequence>
<evidence type="ECO:0000313" key="2">
    <source>
        <dbReference type="EMBL" id="MCQ1530153.1"/>
    </source>
</evidence>
<dbReference type="Gene3D" id="3.30.70.1430">
    <property type="entry name" value="Multidrug efflux transporter AcrB pore domain"/>
    <property type="match status" value="2"/>
</dbReference>
<dbReference type="SUPFAM" id="SSF82866">
    <property type="entry name" value="Multidrug efflux transporter AcrB transmembrane domain"/>
    <property type="match status" value="2"/>
</dbReference>
<feature type="transmembrane region" description="Helical" evidence="1">
    <location>
        <begin position="979"/>
        <end position="1001"/>
    </location>
</feature>
<keyword evidence="3" id="KW-1185">Reference proteome</keyword>
<dbReference type="PRINTS" id="PR00702">
    <property type="entry name" value="ACRIFLAVINRP"/>
</dbReference>
<feature type="transmembrane region" description="Helical" evidence="1">
    <location>
        <begin position="358"/>
        <end position="379"/>
    </location>
</feature>
<accession>A0ABT1NFV1</accession>
<organism evidence="2 3">
    <name type="scientific">Lutispora saccharofermentans</name>
    <dbReference type="NCBI Taxonomy" id="3024236"/>
    <lineage>
        <taxon>Bacteria</taxon>
        <taxon>Bacillati</taxon>
        <taxon>Bacillota</taxon>
        <taxon>Clostridia</taxon>
        <taxon>Lutisporales</taxon>
        <taxon>Lutisporaceae</taxon>
        <taxon>Lutispora</taxon>
    </lineage>
</organism>
<feature type="transmembrane region" description="Helical" evidence="1">
    <location>
        <begin position="12"/>
        <end position="31"/>
    </location>
</feature>
<feature type="transmembrane region" description="Helical" evidence="1">
    <location>
        <begin position="849"/>
        <end position="868"/>
    </location>
</feature>
<dbReference type="Gene3D" id="3.30.70.1320">
    <property type="entry name" value="Multidrug efflux transporter AcrB pore domain like"/>
    <property type="match status" value="1"/>
</dbReference>
<name>A0ABT1NFV1_9FIRM</name>
<feature type="transmembrane region" description="Helical" evidence="1">
    <location>
        <begin position="333"/>
        <end position="351"/>
    </location>
</feature>
<dbReference type="Gene3D" id="3.30.2090.10">
    <property type="entry name" value="Multidrug efflux transporter AcrB TolC docking domain, DN and DC subdomains"/>
    <property type="match status" value="2"/>
</dbReference>
<feature type="transmembrane region" description="Helical" evidence="1">
    <location>
        <begin position="429"/>
        <end position="449"/>
    </location>
</feature>
<reference evidence="2 3" key="1">
    <citation type="submission" date="2021-10" db="EMBL/GenBank/DDBJ databases">
        <title>Lutispora strain m25 sp. nov., a thermophilic, non-spore-forming bacterium isolated from a lab-scale methanogenic bioreactor digesting anaerobic sludge.</title>
        <authorList>
            <person name="El Houari A."/>
            <person name="Mcdonald J."/>
        </authorList>
    </citation>
    <scope>NUCLEOTIDE SEQUENCE [LARGE SCALE GENOMIC DNA]</scope>
    <source>
        <strain evidence="3">m25</strain>
    </source>
</reference>
<feature type="transmembrane region" description="Helical" evidence="1">
    <location>
        <begin position="385"/>
        <end position="408"/>
    </location>
</feature>
<feature type="transmembrane region" description="Helical" evidence="1">
    <location>
        <begin position="875"/>
        <end position="895"/>
    </location>
</feature>
<keyword evidence="1" id="KW-0812">Transmembrane</keyword>
<comment type="caution">
    <text evidence="2">The sequence shown here is derived from an EMBL/GenBank/DDBJ whole genome shotgun (WGS) entry which is preliminary data.</text>
</comment>